<accession>A0A0A9DFI9</accession>
<organism evidence="1">
    <name type="scientific">Arundo donax</name>
    <name type="common">Giant reed</name>
    <name type="synonym">Donax arundinaceus</name>
    <dbReference type="NCBI Taxonomy" id="35708"/>
    <lineage>
        <taxon>Eukaryota</taxon>
        <taxon>Viridiplantae</taxon>
        <taxon>Streptophyta</taxon>
        <taxon>Embryophyta</taxon>
        <taxon>Tracheophyta</taxon>
        <taxon>Spermatophyta</taxon>
        <taxon>Magnoliopsida</taxon>
        <taxon>Liliopsida</taxon>
        <taxon>Poales</taxon>
        <taxon>Poaceae</taxon>
        <taxon>PACMAD clade</taxon>
        <taxon>Arundinoideae</taxon>
        <taxon>Arundineae</taxon>
        <taxon>Arundo</taxon>
    </lineage>
</organism>
<name>A0A0A9DFI9_ARUDO</name>
<reference evidence="1" key="2">
    <citation type="journal article" date="2015" name="Data Brief">
        <title>Shoot transcriptome of the giant reed, Arundo donax.</title>
        <authorList>
            <person name="Barrero R.A."/>
            <person name="Guerrero F.D."/>
            <person name="Moolhuijzen P."/>
            <person name="Goolsby J.A."/>
            <person name="Tidwell J."/>
            <person name="Bellgard S.E."/>
            <person name="Bellgard M.I."/>
        </authorList>
    </citation>
    <scope>NUCLEOTIDE SEQUENCE</scope>
    <source>
        <tissue evidence="1">Shoot tissue taken approximately 20 cm above the soil surface</tissue>
    </source>
</reference>
<dbReference type="AlphaFoldDB" id="A0A0A9DFI9"/>
<proteinExistence type="predicted"/>
<dbReference type="EMBL" id="GBRH01215383">
    <property type="protein sequence ID" value="JAD82512.1"/>
    <property type="molecule type" value="Transcribed_RNA"/>
</dbReference>
<reference evidence="1" key="1">
    <citation type="submission" date="2014-09" db="EMBL/GenBank/DDBJ databases">
        <authorList>
            <person name="Magalhaes I.L.F."/>
            <person name="Oliveira U."/>
            <person name="Santos F.R."/>
            <person name="Vidigal T.H.D.A."/>
            <person name="Brescovit A.D."/>
            <person name="Santos A.J."/>
        </authorList>
    </citation>
    <scope>NUCLEOTIDE SEQUENCE</scope>
    <source>
        <tissue evidence="1">Shoot tissue taken approximately 20 cm above the soil surface</tissue>
    </source>
</reference>
<sequence length="134" mass="14718">MYCFLIRHVFESGHVNRTASKLNTLSSESTAPFTFSSASKFTGSNTITARMGPVSTKDGSSWVRVWQLSLSRLKMVLRLLSSRSRMATLPYTSSGHCKPPLIPMSLTEKICKEPLTLPSSLSVKRAEGIFVSSS</sequence>
<protein>
    <submittedName>
        <fullName evidence="1">Uncharacterized protein</fullName>
    </submittedName>
</protein>
<evidence type="ECO:0000313" key="1">
    <source>
        <dbReference type="EMBL" id="JAD82512.1"/>
    </source>
</evidence>